<dbReference type="Proteomes" id="UP000279833">
    <property type="component" value="Unassembled WGS sequence"/>
</dbReference>
<gene>
    <name evidence="1" type="ORF">SCUD_LOCUS963</name>
</gene>
<evidence type="ECO:0000313" key="1">
    <source>
        <dbReference type="EMBL" id="VDO64789.1"/>
    </source>
</evidence>
<reference evidence="3" key="1">
    <citation type="submission" date="2016-06" db="UniProtKB">
        <authorList>
            <consortium name="WormBaseParasite"/>
        </authorList>
    </citation>
    <scope>IDENTIFICATION</scope>
</reference>
<organism evidence="3">
    <name type="scientific">Schistosoma curassoni</name>
    <dbReference type="NCBI Taxonomy" id="6186"/>
    <lineage>
        <taxon>Eukaryota</taxon>
        <taxon>Metazoa</taxon>
        <taxon>Spiralia</taxon>
        <taxon>Lophotrochozoa</taxon>
        <taxon>Platyhelminthes</taxon>
        <taxon>Trematoda</taxon>
        <taxon>Digenea</taxon>
        <taxon>Strigeidida</taxon>
        <taxon>Schistosomatoidea</taxon>
        <taxon>Schistosomatidae</taxon>
        <taxon>Schistosoma</taxon>
    </lineage>
</organism>
<dbReference type="AlphaFoldDB" id="A0A183JE50"/>
<evidence type="ECO:0000313" key="2">
    <source>
        <dbReference type="Proteomes" id="UP000279833"/>
    </source>
</evidence>
<evidence type="ECO:0000313" key="3">
    <source>
        <dbReference type="WBParaSite" id="SCUD_0000096201-mRNA-1"/>
    </source>
</evidence>
<name>A0A183JE50_9TREM</name>
<dbReference type="WBParaSite" id="SCUD_0000096201-mRNA-1">
    <property type="protein sequence ID" value="SCUD_0000096201-mRNA-1"/>
    <property type="gene ID" value="SCUD_0000096201"/>
</dbReference>
<proteinExistence type="predicted"/>
<protein>
    <submittedName>
        <fullName evidence="1 3">Uncharacterized protein</fullName>
    </submittedName>
</protein>
<keyword evidence="2" id="KW-1185">Reference proteome</keyword>
<sequence length="131" mass="15395">MNSETRATKSKGSMFTKVLDVKLRRKYFSSFNSPNKLQYSSFANDNLNDDDVQRHSSKSFEIPLKNERHPIAVTATVRKLNRKYPSSHSHSFDSSKKFHTLITDYRRHTSTPYSEDRMRIIKGRVYTIFEL</sequence>
<reference evidence="1 2" key="2">
    <citation type="submission" date="2018-11" db="EMBL/GenBank/DDBJ databases">
        <authorList>
            <consortium name="Pathogen Informatics"/>
        </authorList>
    </citation>
    <scope>NUCLEOTIDE SEQUENCE [LARGE SCALE GENOMIC DNA]</scope>
    <source>
        <strain evidence="1">Dakar</strain>
        <strain evidence="2">Dakar, Senegal</strain>
    </source>
</reference>
<dbReference type="EMBL" id="UZAK01000720">
    <property type="protein sequence ID" value="VDO64789.1"/>
    <property type="molecule type" value="Genomic_DNA"/>
</dbReference>
<accession>A0A183JE50</accession>